<organism evidence="8 9">
    <name type="scientific">Candidatus Finniella inopinata</name>
    <dbReference type="NCBI Taxonomy" id="1696036"/>
    <lineage>
        <taxon>Bacteria</taxon>
        <taxon>Pseudomonadati</taxon>
        <taxon>Pseudomonadota</taxon>
        <taxon>Alphaproteobacteria</taxon>
        <taxon>Holosporales</taxon>
        <taxon>Candidatus Paracaedibacteraceae</taxon>
        <taxon>Candidatus Finniella</taxon>
    </lineage>
</organism>
<dbReference type="EC" id="3.1.11.6" evidence="6"/>
<dbReference type="AlphaFoldDB" id="A0A4Q7DKS0"/>
<keyword evidence="2 6" id="KW-0963">Cytoplasm</keyword>
<evidence type="ECO:0000313" key="8">
    <source>
        <dbReference type="EMBL" id="RZI46929.1"/>
    </source>
</evidence>
<dbReference type="HAMAP" id="MF_00337">
    <property type="entry name" value="Exonuc_7_S"/>
    <property type="match status" value="1"/>
</dbReference>
<evidence type="ECO:0000256" key="6">
    <source>
        <dbReference type="HAMAP-Rule" id="MF_00337"/>
    </source>
</evidence>
<comment type="subcellular location">
    <subcellularLocation>
        <location evidence="6">Cytoplasm</location>
    </subcellularLocation>
</comment>
<dbReference type="Gene3D" id="1.10.287.1040">
    <property type="entry name" value="Exonuclease VII, small subunit"/>
    <property type="match status" value="1"/>
</dbReference>
<dbReference type="EMBL" id="SCFB01000002">
    <property type="protein sequence ID" value="RZI46929.1"/>
    <property type="molecule type" value="Genomic_DNA"/>
</dbReference>
<dbReference type="NCBIfam" id="NF002140">
    <property type="entry name" value="PRK00977.1-4"/>
    <property type="match status" value="1"/>
</dbReference>
<dbReference type="GO" id="GO:0008855">
    <property type="term" value="F:exodeoxyribonuclease VII activity"/>
    <property type="evidence" value="ECO:0007669"/>
    <property type="project" value="UniProtKB-UniRule"/>
</dbReference>
<keyword evidence="5 6" id="KW-0269">Exonuclease</keyword>
<dbReference type="NCBIfam" id="NF002139">
    <property type="entry name" value="PRK00977.1-3"/>
    <property type="match status" value="1"/>
</dbReference>
<evidence type="ECO:0000256" key="1">
    <source>
        <dbReference type="ARBA" id="ARBA00009998"/>
    </source>
</evidence>
<dbReference type="InterPro" id="IPR003761">
    <property type="entry name" value="Exonuc_VII_S"/>
</dbReference>
<keyword evidence="9" id="KW-1185">Reference proteome</keyword>
<evidence type="ECO:0000256" key="5">
    <source>
        <dbReference type="ARBA" id="ARBA00022839"/>
    </source>
</evidence>
<keyword evidence="4 6" id="KW-0378">Hydrolase</keyword>
<dbReference type="PANTHER" id="PTHR34137">
    <property type="entry name" value="EXODEOXYRIBONUCLEASE 7 SMALL SUBUNIT"/>
    <property type="match status" value="1"/>
</dbReference>
<comment type="caution">
    <text evidence="8">The sequence shown here is derived from an EMBL/GenBank/DDBJ whole genome shotgun (WGS) entry which is preliminary data.</text>
</comment>
<dbReference type="Proteomes" id="UP000293550">
    <property type="component" value="Unassembled WGS sequence"/>
</dbReference>
<dbReference type="PANTHER" id="PTHR34137:SF1">
    <property type="entry name" value="EXODEOXYRIBONUCLEASE 7 SMALL SUBUNIT"/>
    <property type="match status" value="1"/>
</dbReference>
<evidence type="ECO:0000256" key="4">
    <source>
        <dbReference type="ARBA" id="ARBA00022801"/>
    </source>
</evidence>
<accession>A0A4Q7DKS0</accession>
<reference evidence="8 9" key="1">
    <citation type="submission" date="2018-10" db="EMBL/GenBank/DDBJ databases">
        <title>An updated phylogeny of the Alphaproteobacteria reveals that the parasitic Rickettsiales and Holosporales have independent origins.</title>
        <authorList>
            <person name="Munoz-Gomez S.A."/>
            <person name="Hess S."/>
            <person name="Burger G."/>
            <person name="Lang B.F."/>
            <person name="Susko E."/>
            <person name="Slamovits C.H."/>
            <person name="Roger A.J."/>
        </authorList>
    </citation>
    <scope>NUCLEOTIDE SEQUENCE [LARGE SCALE GENOMIC DNA]</scope>
    <source>
        <strain evidence="8">HOLO01</strain>
    </source>
</reference>
<feature type="coiled-coil region" evidence="7">
    <location>
        <begin position="32"/>
        <end position="66"/>
    </location>
</feature>
<gene>
    <name evidence="6" type="primary">xseB</name>
    <name evidence="8" type="ORF">EQU50_01510</name>
</gene>
<keyword evidence="7" id="KW-0175">Coiled coil</keyword>
<evidence type="ECO:0000313" key="9">
    <source>
        <dbReference type="Proteomes" id="UP000293550"/>
    </source>
</evidence>
<proteinExistence type="inferred from homology"/>
<comment type="function">
    <text evidence="6">Bidirectionally degrades single-stranded DNA into large acid-insoluble oligonucleotides, which are then degraded further into small acid-soluble oligonucleotides.</text>
</comment>
<dbReference type="GO" id="GO:0005829">
    <property type="term" value="C:cytosol"/>
    <property type="evidence" value="ECO:0007669"/>
    <property type="project" value="TreeGrafter"/>
</dbReference>
<dbReference type="SUPFAM" id="SSF116842">
    <property type="entry name" value="XseB-like"/>
    <property type="match status" value="1"/>
</dbReference>
<evidence type="ECO:0000256" key="7">
    <source>
        <dbReference type="SAM" id="Coils"/>
    </source>
</evidence>
<dbReference type="NCBIfam" id="TIGR01280">
    <property type="entry name" value="xseB"/>
    <property type="match status" value="1"/>
</dbReference>
<protein>
    <recommendedName>
        <fullName evidence="6">Exodeoxyribonuclease 7 small subunit</fullName>
        <ecNumber evidence="6">3.1.11.6</ecNumber>
    </recommendedName>
    <alternativeName>
        <fullName evidence="6">Exodeoxyribonuclease VII small subunit</fullName>
        <shortName evidence="6">Exonuclease VII small subunit</shortName>
    </alternativeName>
</protein>
<dbReference type="GO" id="GO:0009318">
    <property type="term" value="C:exodeoxyribonuclease VII complex"/>
    <property type="evidence" value="ECO:0007669"/>
    <property type="project" value="UniProtKB-UniRule"/>
</dbReference>
<dbReference type="OrthoDB" id="9808145at2"/>
<comment type="similarity">
    <text evidence="1 6">Belongs to the XseB family.</text>
</comment>
<dbReference type="GO" id="GO:0006308">
    <property type="term" value="P:DNA catabolic process"/>
    <property type="evidence" value="ECO:0007669"/>
    <property type="project" value="UniProtKB-UniRule"/>
</dbReference>
<keyword evidence="3 6" id="KW-0540">Nuclease</keyword>
<evidence type="ECO:0000256" key="2">
    <source>
        <dbReference type="ARBA" id="ARBA00022490"/>
    </source>
</evidence>
<dbReference type="RefSeq" id="WP_130153399.1">
    <property type="nucleotide sequence ID" value="NZ_SCFB01000002.1"/>
</dbReference>
<dbReference type="Pfam" id="PF02609">
    <property type="entry name" value="Exonuc_VII_S"/>
    <property type="match status" value="1"/>
</dbReference>
<evidence type="ECO:0000256" key="3">
    <source>
        <dbReference type="ARBA" id="ARBA00022722"/>
    </source>
</evidence>
<dbReference type="InterPro" id="IPR037004">
    <property type="entry name" value="Exonuc_VII_ssu_sf"/>
</dbReference>
<sequence>MTTSNLEALSFEQAMVELESLVKKLEEGRLPLEEAIQAYERGTQLKKQCEQKLQDAKMRVEQISLTSDGNPKIEAFPS</sequence>
<name>A0A4Q7DKS0_9PROT</name>
<comment type="catalytic activity">
    <reaction evidence="6">
        <text>Exonucleolytic cleavage in either 5'- to 3'- or 3'- to 5'-direction to yield nucleoside 5'-phosphates.</text>
        <dbReference type="EC" id="3.1.11.6"/>
    </reaction>
</comment>
<comment type="subunit">
    <text evidence="6">Heterooligomer composed of large and small subunits.</text>
</comment>